<dbReference type="AlphaFoldDB" id="X0XX38"/>
<accession>X0XX38</accession>
<reference evidence="1" key="1">
    <citation type="journal article" date="2014" name="Front. Microbiol.">
        <title>High frequency of phylogenetically diverse reductive dehalogenase-homologous genes in deep subseafloor sedimentary metagenomes.</title>
        <authorList>
            <person name="Kawai M."/>
            <person name="Futagami T."/>
            <person name="Toyoda A."/>
            <person name="Takaki Y."/>
            <person name="Nishi S."/>
            <person name="Hori S."/>
            <person name="Arai W."/>
            <person name="Tsubouchi T."/>
            <person name="Morono Y."/>
            <person name="Uchiyama I."/>
            <person name="Ito T."/>
            <person name="Fujiyama A."/>
            <person name="Inagaki F."/>
            <person name="Takami H."/>
        </authorList>
    </citation>
    <scope>NUCLEOTIDE SEQUENCE</scope>
    <source>
        <strain evidence="1">Expedition CK06-06</strain>
    </source>
</reference>
<dbReference type="EMBL" id="BARS01045090">
    <property type="protein sequence ID" value="GAG29351.1"/>
    <property type="molecule type" value="Genomic_DNA"/>
</dbReference>
<sequence length="34" mass="3968">LPYLFFSLLYYILDTVLDNSILSLRDCVINAFVL</sequence>
<name>X0XX38_9ZZZZ</name>
<protein>
    <submittedName>
        <fullName evidence="1">Uncharacterized protein</fullName>
    </submittedName>
</protein>
<evidence type="ECO:0000313" key="1">
    <source>
        <dbReference type="EMBL" id="GAG29351.1"/>
    </source>
</evidence>
<organism evidence="1">
    <name type="scientific">marine sediment metagenome</name>
    <dbReference type="NCBI Taxonomy" id="412755"/>
    <lineage>
        <taxon>unclassified sequences</taxon>
        <taxon>metagenomes</taxon>
        <taxon>ecological metagenomes</taxon>
    </lineage>
</organism>
<comment type="caution">
    <text evidence="1">The sequence shown here is derived from an EMBL/GenBank/DDBJ whole genome shotgun (WGS) entry which is preliminary data.</text>
</comment>
<proteinExistence type="predicted"/>
<feature type="non-terminal residue" evidence="1">
    <location>
        <position position="1"/>
    </location>
</feature>
<gene>
    <name evidence="1" type="ORF">S01H1_68029</name>
</gene>